<feature type="region of interest" description="Disordered" evidence="1">
    <location>
        <begin position="45"/>
        <end position="130"/>
    </location>
</feature>
<dbReference type="SUPFAM" id="SSF52113">
    <property type="entry name" value="BRCT domain"/>
    <property type="match status" value="1"/>
</dbReference>
<feature type="compositionally biased region" description="Acidic residues" evidence="1">
    <location>
        <begin position="67"/>
        <end position="86"/>
    </location>
</feature>
<evidence type="ECO:0000313" key="3">
    <source>
        <dbReference type="Proteomes" id="UP000070133"/>
    </source>
</evidence>
<dbReference type="OrthoDB" id="29543at2759"/>
<evidence type="ECO:0000313" key="2">
    <source>
        <dbReference type="EMBL" id="KXT01568.1"/>
    </source>
</evidence>
<reference evidence="2 3" key="1">
    <citation type="submission" date="2015-07" db="EMBL/GenBank/DDBJ databases">
        <title>Comparative genomics of the Sigatoka disease complex on banana suggests a link between parallel evolutionary changes in Pseudocercospora fijiensis and Pseudocercospora eumusae and increased virulence on the banana host.</title>
        <authorList>
            <person name="Chang T.-C."/>
            <person name="Salvucci A."/>
            <person name="Crous P.W."/>
            <person name="Stergiopoulos I."/>
        </authorList>
    </citation>
    <scope>NUCLEOTIDE SEQUENCE [LARGE SCALE GENOMIC DNA]</scope>
    <source>
        <strain evidence="2 3">CBS 114824</strain>
    </source>
</reference>
<dbReference type="AlphaFoldDB" id="A0A139HGJ8"/>
<organism evidence="2 3">
    <name type="scientific">Pseudocercospora eumusae</name>
    <dbReference type="NCBI Taxonomy" id="321146"/>
    <lineage>
        <taxon>Eukaryota</taxon>
        <taxon>Fungi</taxon>
        <taxon>Dikarya</taxon>
        <taxon>Ascomycota</taxon>
        <taxon>Pezizomycotina</taxon>
        <taxon>Dothideomycetes</taxon>
        <taxon>Dothideomycetidae</taxon>
        <taxon>Mycosphaerellales</taxon>
        <taxon>Mycosphaerellaceae</taxon>
        <taxon>Pseudocercospora</taxon>
    </lineage>
</organism>
<keyword evidence="3" id="KW-1185">Reference proteome</keyword>
<proteinExistence type="predicted"/>
<evidence type="ECO:0000256" key="1">
    <source>
        <dbReference type="SAM" id="MobiDB-lite"/>
    </source>
</evidence>
<protein>
    <recommendedName>
        <fullName evidence="4">BRCT domain-containing protein</fullName>
    </recommendedName>
</protein>
<gene>
    <name evidence="2" type="ORF">AC578_6328</name>
</gene>
<dbReference type="Proteomes" id="UP000070133">
    <property type="component" value="Unassembled WGS sequence"/>
</dbReference>
<accession>A0A139HGJ8</accession>
<sequence length="207" mass="21959">MATVKVGQKVWVVMMGNELAGVFTTENVAKQAAKQVEGTVFSDLLSNKSHMGAPAPKKVAKKRDTPAEEEGDDEDEDEDDDLEDLEEKPTAPTAKKSKVSEKKATVTKKAAPKTSKSDSEAFPEGKPGALEGAVIGMTGTACLTRNTLKSAVEKYGGSYTEKCEEADYVVVGKRAGTVKLAALTKAGVAQISDSQLLDFFLGEEPDV</sequence>
<dbReference type="EMBL" id="LFZN01000053">
    <property type="protein sequence ID" value="KXT01569.1"/>
    <property type="molecule type" value="Genomic_DNA"/>
</dbReference>
<comment type="caution">
    <text evidence="2">The sequence shown here is derived from an EMBL/GenBank/DDBJ whole genome shotgun (WGS) entry which is preliminary data.</text>
</comment>
<dbReference type="EMBL" id="LFZN01000053">
    <property type="protein sequence ID" value="KXT01568.1"/>
    <property type="molecule type" value="Genomic_DNA"/>
</dbReference>
<name>A0A139HGJ8_9PEZI</name>
<dbReference type="Gene3D" id="3.40.50.10190">
    <property type="entry name" value="BRCT domain"/>
    <property type="match status" value="1"/>
</dbReference>
<dbReference type="InterPro" id="IPR036420">
    <property type="entry name" value="BRCT_dom_sf"/>
</dbReference>
<evidence type="ECO:0008006" key="4">
    <source>
        <dbReference type="Google" id="ProtNLM"/>
    </source>
</evidence>